<dbReference type="EMBL" id="BAAAEM010000003">
    <property type="protein sequence ID" value="GAA0483320.1"/>
    <property type="molecule type" value="Genomic_DNA"/>
</dbReference>
<keyword evidence="1" id="KW-0732">Signal</keyword>
<name>A0ABN1AT95_9SPHN</name>
<gene>
    <name evidence="2" type="ORF">GCM10009096_27150</name>
</gene>
<protein>
    <submittedName>
        <fullName evidence="2">Uncharacterized protein</fullName>
    </submittedName>
</protein>
<proteinExistence type="predicted"/>
<reference evidence="3" key="1">
    <citation type="journal article" date="2019" name="Int. J. Syst. Evol. Microbiol.">
        <title>The Global Catalogue of Microorganisms (GCM) 10K type strain sequencing project: providing services to taxonomists for standard genome sequencing and annotation.</title>
        <authorList>
            <consortium name="The Broad Institute Genomics Platform"/>
            <consortium name="The Broad Institute Genome Sequencing Center for Infectious Disease"/>
            <person name="Wu L."/>
            <person name="Ma J."/>
        </authorList>
    </citation>
    <scope>NUCLEOTIDE SEQUENCE [LARGE SCALE GENOMIC DNA]</scope>
    <source>
        <strain evidence="3">JCM 14162</strain>
    </source>
</reference>
<keyword evidence="3" id="KW-1185">Reference proteome</keyword>
<feature type="signal peptide" evidence="1">
    <location>
        <begin position="1"/>
        <end position="17"/>
    </location>
</feature>
<evidence type="ECO:0000313" key="3">
    <source>
        <dbReference type="Proteomes" id="UP001500713"/>
    </source>
</evidence>
<evidence type="ECO:0000256" key="1">
    <source>
        <dbReference type="SAM" id="SignalP"/>
    </source>
</evidence>
<accession>A0ABN1AT95</accession>
<dbReference type="RefSeq" id="WP_229956765.1">
    <property type="nucleotide sequence ID" value="NZ_BAAAEM010000003.1"/>
</dbReference>
<organism evidence="2 3">
    <name type="scientific">Parasphingorhabdus litoris</name>
    <dbReference type="NCBI Taxonomy" id="394733"/>
    <lineage>
        <taxon>Bacteria</taxon>
        <taxon>Pseudomonadati</taxon>
        <taxon>Pseudomonadota</taxon>
        <taxon>Alphaproteobacteria</taxon>
        <taxon>Sphingomonadales</taxon>
        <taxon>Sphingomonadaceae</taxon>
        <taxon>Parasphingorhabdus</taxon>
    </lineage>
</organism>
<dbReference type="Proteomes" id="UP001500713">
    <property type="component" value="Unassembled WGS sequence"/>
</dbReference>
<feature type="chain" id="PRO_5046373567" evidence="1">
    <location>
        <begin position="18"/>
        <end position="145"/>
    </location>
</feature>
<sequence length="145" mass="15673">MAIFAMNNLLASVLAVASPQLPENSEDVWEKMAQTAPAEPDGEASQKLLGRYYLRGVMETASGLQLSEDGSFQWYLSVGALDILTGGRWSLQDGKVTLVYDPPAEGARYDPLGTVVMKIDGDNLVPPANMGRGIYVKAQPRPESE</sequence>
<comment type="caution">
    <text evidence="2">The sequence shown here is derived from an EMBL/GenBank/DDBJ whole genome shotgun (WGS) entry which is preliminary data.</text>
</comment>
<evidence type="ECO:0000313" key="2">
    <source>
        <dbReference type="EMBL" id="GAA0483320.1"/>
    </source>
</evidence>